<dbReference type="AlphaFoldDB" id="A0A165HMQ0"/>
<sequence length="190" mass="21075">MHFGSPTNHLSKTPKSHRTPHNGYYWHARTAATGKNQAQPRAKNAKLKEAAVQDAFNMQELLDELAAYKAELAAVEAKEAAQRRKALNEIQAAVQEDKQNDTVRVERLKGSAGDSLDGFGEQGDAVPAFPAHGAPLRRQGRLARISRFIDDWATAEFIKTLLKNRRAAAARRARIERAADDADMDVDEDF</sequence>
<feature type="region of interest" description="Disordered" evidence="2">
    <location>
        <begin position="1"/>
        <end position="22"/>
    </location>
</feature>
<protein>
    <submittedName>
        <fullName evidence="3">Uncharacterized protein</fullName>
    </submittedName>
</protein>
<gene>
    <name evidence="3" type="ORF">EXIGLDRAFT_769177</name>
</gene>
<evidence type="ECO:0000313" key="3">
    <source>
        <dbReference type="EMBL" id="KZV92197.1"/>
    </source>
</evidence>
<organism evidence="3 4">
    <name type="scientific">Exidia glandulosa HHB12029</name>
    <dbReference type="NCBI Taxonomy" id="1314781"/>
    <lineage>
        <taxon>Eukaryota</taxon>
        <taxon>Fungi</taxon>
        <taxon>Dikarya</taxon>
        <taxon>Basidiomycota</taxon>
        <taxon>Agaricomycotina</taxon>
        <taxon>Agaricomycetes</taxon>
        <taxon>Auriculariales</taxon>
        <taxon>Exidiaceae</taxon>
        <taxon>Exidia</taxon>
    </lineage>
</organism>
<dbReference type="InParanoid" id="A0A165HMQ0"/>
<evidence type="ECO:0000256" key="2">
    <source>
        <dbReference type="SAM" id="MobiDB-lite"/>
    </source>
</evidence>
<feature type="coiled-coil region" evidence="1">
    <location>
        <begin position="58"/>
        <end position="85"/>
    </location>
</feature>
<name>A0A165HMQ0_EXIGL</name>
<proteinExistence type="predicted"/>
<evidence type="ECO:0000313" key="4">
    <source>
        <dbReference type="Proteomes" id="UP000077266"/>
    </source>
</evidence>
<reference evidence="3 4" key="1">
    <citation type="journal article" date="2016" name="Mol. Biol. Evol.">
        <title>Comparative Genomics of Early-Diverging Mushroom-Forming Fungi Provides Insights into the Origins of Lignocellulose Decay Capabilities.</title>
        <authorList>
            <person name="Nagy L.G."/>
            <person name="Riley R."/>
            <person name="Tritt A."/>
            <person name="Adam C."/>
            <person name="Daum C."/>
            <person name="Floudas D."/>
            <person name="Sun H."/>
            <person name="Yadav J.S."/>
            <person name="Pangilinan J."/>
            <person name="Larsson K.H."/>
            <person name="Matsuura K."/>
            <person name="Barry K."/>
            <person name="Labutti K."/>
            <person name="Kuo R."/>
            <person name="Ohm R.A."/>
            <person name="Bhattacharya S.S."/>
            <person name="Shirouzu T."/>
            <person name="Yoshinaga Y."/>
            <person name="Martin F.M."/>
            <person name="Grigoriev I.V."/>
            <person name="Hibbett D.S."/>
        </authorList>
    </citation>
    <scope>NUCLEOTIDE SEQUENCE [LARGE SCALE GENOMIC DNA]</scope>
    <source>
        <strain evidence="3 4">HHB12029</strain>
    </source>
</reference>
<keyword evidence="4" id="KW-1185">Reference proteome</keyword>
<dbReference type="OrthoDB" id="2755069at2759"/>
<dbReference type="Proteomes" id="UP000077266">
    <property type="component" value="Unassembled WGS sequence"/>
</dbReference>
<feature type="compositionally biased region" description="Polar residues" evidence="2">
    <location>
        <begin position="1"/>
        <end position="11"/>
    </location>
</feature>
<dbReference type="EMBL" id="KV426012">
    <property type="protein sequence ID" value="KZV92197.1"/>
    <property type="molecule type" value="Genomic_DNA"/>
</dbReference>
<evidence type="ECO:0000256" key="1">
    <source>
        <dbReference type="SAM" id="Coils"/>
    </source>
</evidence>
<keyword evidence="1" id="KW-0175">Coiled coil</keyword>
<accession>A0A165HMQ0</accession>